<protein>
    <recommendedName>
        <fullName evidence="3">HNH endonuclease</fullName>
    </recommendedName>
</protein>
<gene>
    <name evidence="1" type="ORF">E1261_30070</name>
</gene>
<dbReference type="AlphaFoldDB" id="A0A4R4PL76"/>
<proteinExistence type="predicted"/>
<accession>A0A4R4PL76</accession>
<evidence type="ECO:0000313" key="1">
    <source>
        <dbReference type="EMBL" id="TDC22738.1"/>
    </source>
</evidence>
<comment type="caution">
    <text evidence="1">The sequence shown here is derived from an EMBL/GenBank/DDBJ whole genome shotgun (WGS) entry which is preliminary data.</text>
</comment>
<reference evidence="1 2" key="1">
    <citation type="submission" date="2019-03" db="EMBL/GenBank/DDBJ databases">
        <title>Draft genome sequences of novel Actinobacteria.</title>
        <authorList>
            <person name="Sahin N."/>
            <person name="Ay H."/>
            <person name="Saygin H."/>
        </authorList>
    </citation>
    <scope>NUCLEOTIDE SEQUENCE [LARGE SCALE GENOMIC DNA]</scope>
    <source>
        <strain evidence="1 2">JCM 30547</strain>
    </source>
</reference>
<sequence>MTADELRALAARLAQIKHDAHTRPHGERPAPARPGKTEVYVHLTDHTLATGAGVLRAEEIGPLLLAQFTELVGYGPYVVKPVIDVNKAISSDAYEITDRIREHIKLTHPTEQFPYGTRETTNNIDLDHITPYNPLGPPGQTNTQNLIPLSRYGHRVKTHAAGWKVRRIDARTIEWTTPHGFILRVDPTGTHPVPRSST</sequence>
<dbReference type="RefSeq" id="WP_132412470.1">
    <property type="nucleotide sequence ID" value="NZ_SMKA01000182.1"/>
</dbReference>
<name>A0A4R4PL76_9ACTN</name>
<keyword evidence="2" id="KW-1185">Reference proteome</keyword>
<organism evidence="1 2">
    <name type="scientific">Kribbella albertanoniae</name>
    <dbReference type="NCBI Taxonomy" id="1266829"/>
    <lineage>
        <taxon>Bacteria</taxon>
        <taxon>Bacillati</taxon>
        <taxon>Actinomycetota</taxon>
        <taxon>Actinomycetes</taxon>
        <taxon>Propionibacteriales</taxon>
        <taxon>Kribbellaceae</taxon>
        <taxon>Kribbella</taxon>
    </lineage>
</organism>
<evidence type="ECO:0000313" key="2">
    <source>
        <dbReference type="Proteomes" id="UP000295075"/>
    </source>
</evidence>
<evidence type="ECO:0008006" key="3">
    <source>
        <dbReference type="Google" id="ProtNLM"/>
    </source>
</evidence>
<dbReference type="OrthoDB" id="5242272at2"/>
<dbReference type="Proteomes" id="UP000295075">
    <property type="component" value="Unassembled WGS sequence"/>
</dbReference>
<dbReference type="EMBL" id="SMKA01000182">
    <property type="protein sequence ID" value="TDC22738.1"/>
    <property type="molecule type" value="Genomic_DNA"/>
</dbReference>